<gene>
    <name evidence="2" type="ORF">AJ79_08039</name>
</gene>
<keyword evidence="3" id="KW-1185">Reference proteome</keyword>
<evidence type="ECO:0000313" key="3">
    <source>
        <dbReference type="Proteomes" id="UP000223968"/>
    </source>
</evidence>
<feature type="region of interest" description="Disordered" evidence="1">
    <location>
        <begin position="1"/>
        <end position="23"/>
    </location>
</feature>
<dbReference type="EMBL" id="PDNB01000177">
    <property type="protein sequence ID" value="PGH01069.1"/>
    <property type="molecule type" value="Genomic_DNA"/>
</dbReference>
<evidence type="ECO:0000256" key="1">
    <source>
        <dbReference type="SAM" id="MobiDB-lite"/>
    </source>
</evidence>
<name>A0A2B7WWV1_9EURO</name>
<organism evidence="2 3">
    <name type="scientific">Helicocarpus griseus UAMH5409</name>
    <dbReference type="NCBI Taxonomy" id="1447875"/>
    <lineage>
        <taxon>Eukaryota</taxon>
        <taxon>Fungi</taxon>
        <taxon>Dikarya</taxon>
        <taxon>Ascomycota</taxon>
        <taxon>Pezizomycotina</taxon>
        <taxon>Eurotiomycetes</taxon>
        <taxon>Eurotiomycetidae</taxon>
        <taxon>Onygenales</taxon>
        <taxon>Ajellomycetaceae</taxon>
        <taxon>Helicocarpus</taxon>
    </lineage>
</organism>
<comment type="caution">
    <text evidence="2">The sequence shown here is derived from an EMBL/GenBank/DDBJ whole genome shotgun (WGS) entry which is preliminary data.</text>
</comment>
<sequence length="202" mass="22453">MTSTNQKPLDISTARAYSAGDTDPRYDSTITSLCLPQKHPECKFSSENPAAKLFSHKKVKLTVFDHSIPKLTLDRYRDLRELLDGPLSDYIGPESLRHDAVSIKLKLAGVKEDNPKPYLIVLCGEDVSPKVIKFFRQSHIKQEYKPGGDDPTLPSFEVAVFEIPPQSKATSLAGVLHVASTWSDPGSFVHTMRDSYRHTGGQ</sequence>
<proteinExistence type="predicted"/>
<dbReference type="OrthoDB" id="4540750at2759"/>
<evidence type="ECO:0000313" key="2">
    <source>
        <dbReference type="EMBL" id="PGH01069.1"/>
    </source>
</evidence>
<dbReference type="AlphaFoldDB" id="A0A2B7WWV1"/>
<protein>
    <submittedName>
        <fullName evidence="2">Uncharacterized protein</fullName>
    </submittedName>
</protein>
<accession>A0A2B7WWV1</accession>
<dbReference type="Proteomes" id="UP000223968">
    <property type="component" value="Unassembled WGS sequence"/>
</dbReference>
<reference evidence="2 3" key="1">
    <citation type="submission" date="2017-10" db="EMBL/GenBank/DDBJ databases">
        <title>Comparative genomics in systemic dimorphic fungi from Ajellomycetaceae.</title>
        <authorList>
            <person name="Munoz J.F."/>
            <person name="Mcewen J.G."/>
            <person name="Clay O.K."/>
            <person name="Cuomo C.A."/>
        </authorList>
    </citation>
    <scope>NUCLEOTIDE SEQUENCE [LARGE SCALE GENOMIC DNA]</scope>
    <source>
        <strain evidence="2 3">UAMH5409</strain>
    </source>
</reference>
<dbReference type="STRING" id="1447875.A0A2B7WWV1"/>